<dbReference type="InParanoid" id="M4B1E9"/>
<feature type="region of interest" description="Disordered" evidence="1">
    <location>
        <begin position="78"/>
        <end position="98"/>
    </location>
</feature>
<dbReference type="Proteomes" id="UP000011713">
    <property type="component" value="Unassembled WGS sequence"/>
</dbReference>
<reference evidence="3" key="1">
    <citation type="journal article" date="2010" name="Science">
        <title>Signatures of adaptation to obligate biotrophy in the Hyaloperonospora arabidopsidis genome.</title>
        <authorList>
            <person name="Baxter L."/>
            <person name="Tripathy S."/>
            <person name="Ishaque N."/>
            <person name="Boot N."/>
            <person name="Cabral A."/>
            <person name="Kemen E."/>
            <person name="Thines M."/>
            <person name="Ah-Fong A."/>
            <person name="Anderson R."/>
            <person name="Badejoko W."/>
            <person name="Bittner-Eddy P."/>
            <person name="Boore J.L."/>
            <person name="Chibucos M.C."/>
            <person name="Coates M."/>
            <person name="Dehal P."/>
            <person name="Delehaunty K."/>
            <person name="Dong S."/>
            <person name="Downton P."/>
            <person name="Dumas B."/>
            <person name="Fabro G."/>
            <person name="Fronick C."/>
            <person name="Fuerstenberg S.I."/>
            <person name="Fulton L."/>
            <person name="Gaulin E."/>
            <person name="Govers F."/>
            <person name="Hughes L."/>
            <person name="Humphray S."/>
            <person name="Jiang R.H."/>
            <person name="Judelson H."/>
            <person name="Kamoun S."/>
            <person name="Kyung K."/>
            <person name="Meijer H."/>
            <person name="Minx P."/>
            <person name="Morris P."/>
            <person name="Nelson J."/>
            <person name="Phuntumart V."/>
            <person name="Qutob D."/>
            <person name="Rehmany A."/>
            <person name="Rougon-Cardoso A."/>
            <person name="Ryden P."/>
            <person name="Torto-Alalibo T."/>
            <person name="Studholme D."/>
            <person name="Wang Y."/>
            <person name="Win J."/>
            <person name="Wood J."/>
            <person name="Clifton S.W."/>
            <person name="Rogers J."/>
            <person name="Van den Ackerveken G."/>
            <person name="Jones J.D."/>
            <person name="McDowell J.M."/>
            <person name="Beynon J."/>
            <person name="Tyler B.M."/>
        </authorList>
    </citation>
    <scope>NUCLEOTIDE SEQUENCE [LARGE SCALE GENOMIC DNA]</scope>
    <source>
        <strain evidence="3">Emoy2</strain>
    </source>
</reference>
<evidence type="ECO:0000313" key="2">
    <source>
        <dbReference type="EnsemblProtists" id="HpaP800096"/>
    </source>
</evidence>
<reference evidence="2" key="2">
    <citation type="submission" date="2015-06" db="UniProtKB">
        <authorList>
            <consortium name="EnsemblProtists"/>
        </authorList>
    </citation>
    <scope>IDENTIFICATION</scope>
    <source>
        <strain evidence="2">Emoy2</strain>
    </source>
</reference>
<proteinExistence type="predicted"/>
<dbReference type="HOGENOM" id="CLU_2338024_0_0_1"/>
<dbReference type="EnsemblProtists" id="HpaT800096">
    <property type="protein sequence ID" value="HpaP800096"/>
    <property type="gene ID" value="HpaG800096"/>
</dbReference>
<sequence>MYSSTECPAVTPDVVTTQPDILLVISSYNRQSEPLSSTLHQPNKPLIAARRAQSVTELLVLFTSLRFLTPQVRDVGSTQPCVQSTQGLTSHVTGASVT</sequence>
<protein>
    <submittedName>
        <fullName evidence="2">Uncharacterized protein</fullName>
    </submittedName>
</protein>
<keyword evidence="3" id="KW-1185">Reference proteome</keyword>
<organism evidence="2 3">
    <name type="scientific">Hyaloperonospora arabidopsidis (strain Emoy2)</name>
    <name type="common">Downy mildew agent</name>
    <name type="synonym">Peronospora arabidopsidis</name>
    <dbReference type="NCBI Taxonomy" id="559515"/>
    <lineage>
        <taxon>Eukaryota</taxon>
        <taxon>Sar</taxon>
        <taxon>Stramenopiles</taxon>
        <taxon>Oomycota</taxon>
        <taxon>Peronosporomycetes</taxon>
        <taxon>Peronosporales</taxon>
        <taxon>Peronosporaceae</taxon>
        <taxon>Hyaloperonospora</taxon>
    </lineage>
</organism>
<dbReference type="AlphaFoldDB" id="M4B1E9"/>
<evidence type="ECO:0000256" key="1">
    <source>
        <dbReference type="SAM" id="MobiDB-lite"/>
    </source>
</evidence>
<dbReference type="VEuPathDB" id="FungiDB:HpaG800096"/>
<name>M4B1E9_HYAAE</name>
<evidence type="ECO:0000313" key="3">
    <source>
        <dbReference type="Proteomes" id="UP000011713"/>
    </source>
</evidence>
<accession>M4B1E9</accession>
<dbReference type="EMBL" id="JH597776">
    <property type="status" value="NOT_ANNOTATED_CDS"/>
    <property type="molecule type" value="Genomic_DNA"/>
</dbReference>